<keyword evidence="2" id="KW-1185">Reference proteome</keyword>
<name>A0AAW2EF72_9HYME</name>
<dbReference type="EMBL" id="JADYXP020000025">
    <property type="protein sequence ID" value="KAL0100830.1"/>
    <property type="molecule type" value="Genomic_DNA"/>
</dbReference>
<accession>A0AAW2EF72</accession>
<protein>
    <submittedName>
        <fullName evidence="1">Uncharacterized protein</fullName>
    </submittedName>
</protein>
<reference evidence="1 2" key="1">
    <citation type="submission" date="2023-03" db="EMBL/GenBank/DDBJ databases">
        <title>High recombination rates correlate with genetic variation in Cardiocondyla obscurior ants.</title>
        <authorList>
            <person name="Errbii M."/>
        </authorList>
    </citation>
    <scope>NUCLEOTIDE SEQUENCE [LARGE SCALE GENOMIC DNA]</scope>
    <source>
        <strain evidence="1">Alpha-2009</strain>
        <tissue evidence="1">Whole body</tissue>
    </source>
</reference>
<organism evidence="1 2">
    <name type="scientific">Cardiocondyla obscurior</name>
    <dbReference type="NCBI Taxonomy" id="286306"/>
    <lineage>
        <taxon>Eukaryota</taxon>
        <taxon>Metazoa</taxon>
        <taxon>Ecdysozoa</taxon>
        <taxon>Arthropoda</taxon>
        <taxon>Hexapoda</taxon>
        <taxon>Insecta</taxon>
        <taxon>Pterygota</taxon>
        <taxon>Neoptera</taxon>
        <taxon>Endopterygota</taxon>
        <taxon>Hymenoptera</taxon>
        <taxon>Apocrita</taxon>
        <taxon>Aculeata</taxon>
        <taxon>Formicoidea</taxon>
        <taxon>Formicidae</taxon>
        <taxon>Myrmicinae</taxon>
        <taxon>Cardiocondyla</taxon>
    </lineage>
</organism>
<proteinExistence type="predicted"/>
<gene>
    <name evidence="1" type="ORF">PUN28_019306</name>
</gene>
<sequence>MFKKNEINESYVPCFENHTLFHYSHPSGALPTKSFIGVVYRRLNATIFFDLQHGCTSKKKKKKIVDSDSQTRHWISLLRQYR</sequence>
<dbReference type="Proteomes" id="UP001430953">
    <property type="component" value="Unassembled WGS sequence"/>
</dbReference>
<evidence type="ECO:0000313" key="2">
    <source>
        <dbReference type="Proteomes" id="UP001430953"/>
    </source>
</evidence>
<evidence type="ECO:0000313" key="1">
    <source>
        <dbReference type="EMBL" id="KAL0100830.1"/>
    </source>
</evidence>
<dbReference type="AlphaFoldDB" id="A0AAW2EF72"/>
<comment type="caution">
    <text evidence="1">The sequence shown here is derived from an EMBL/GenBank/DDBJ whole genome shotgun (WGS) entry which is preliminary data.</text>
</comment>